<evidence type="ECO:0000256" key="12">
    <source>
        <dbReference type="ARBA" id="ARBA00023224"/>
    </source>
</evidence>
<keyword evidence="8 14" id="KW-0472">Membrane</keyword>
<feature type="transmembrane region" description="Helical" evidence="14">
    <location>
        <begin position="239"/>
        <end position="258"/>
    </location>
</feature>
<feature type="transmembrane region" description="Helical" evidence="14">
    <location>
        <begin position="23"/>
        <end position="49"/>
    </location>
</feature>
<keyword evidence="7 13" id="KW-0297">G-protein coupled receptor</keyword>
<dbReference type="STRING" id="64144.ENSATEP00000033658"/>
<evidence type="ECO:0000256" key="14">
    <source>
        <dbReference type="RuleBase" id="RU363047"/>
    </source>
</evidence>
<evidence type="ECO:0000256" key="13">
    <source>
        <dbReference type="RuleBase" id="RU000688"/>
    </source>
</evidence>
<dbReference type="GO" id="GO:0004984">
    <property type="term" value="F:olfactory receptor activity"/>
    <property type="evidence" value="ECO:0007669"/>
    <property type="project" value="InterPro"/>
</dbReference>
<keyword evidence="11" id="KW-0325">Glycoprotein</keyword>
<organism evidence="16 17">
    <name type="scientific">Anabas testudineus</name>
    <name type="common">Climbing perch</name>
    <name type="synonym">Anthias testudineus</name>
    <dbReference type="NCBI Taxonomy" id="64144"/>
    <lineage>
        <taxon>Eukaryota</taxon>
        <taxon>Metazoa</taxon>
        <taxon>Chordata</taxon>
        <taxon>Craniata</taxon>
        <taxon>Vertebrata</taxon>
        <taxon>Euteleostomi</taxon>
        <taxon>Actinopterygii</taxon>
        <taxon>Neopterygii</taxon>
        <taxon>Teleostei</taxon>
        <taxon>Neoteleostei</taxon>
        <taxon>Acanthomorphata</taxon>
        <taxon>Anabantaria</taxon>
        <taxon>Anabantiformes</taxon>
        <taxon>Anabantoidei</taxon>
        <taxon>Anabantidae</taxon>
        <taxon>Anabas</taxon>
    </lineage>
</organism>
<evidence type="ECO:0000256" key="6">
    <source>
        <dbReference type="ARBA" id="ARBA00022989"/>
    </source>
</evidence>
<dbReference type="InterPro" id="IPR052921">
    <property type="entry name" value="GPCR1_Superfamily_Member"/>
</dbReference>
<dbReference type="PANTHER" id="PTHR26451">
    <property type="entry name" value="G_PROTEIN_RECEP_F1_2 DOMAIN-CONTAINING PROTEIN"/>
    <property type="match status" value="1"/>
</dbReference>
<keyword evidence="17" id="KW-1185">Reference proteome</keyword>
<evidence type="ECO:0000256" key="3">
    <source>
        <dbReference type="ARBA" id="ARBA00022606"/>
    </source>
</evidence>
<feature type="transmembrane region" description="Helical" evidence="14">
    <location>
        <begin position="141"/>
        <end position="162"/>
    </location>
</feature>
<evidence type="ECO:0000256" key="2">
    <source>
        <dbReference type="ARBA" id="ARBA00022475"/>
    </source>
</evidence>
<dbReference type="InterPro" id="IPR017452">
    <property type="entry name" value="GPCR_Rhodpsn_7TM"/>
</dbReference>
<keyword evidence="6 14" id="KW-1133">Transmembrane helix</keyword>
<dbReference type="SUPFAM" id="SSF81321">
    <property type="entry name" value="Family A G protein-coupled receptor-like"/>
    <property type="match status" value="1"/>
</dbReference>
<dbReference type="Ensembl" id="ENSATET00000034147.2">
    <property type="protein sequence ID" value="ENSATEP00000033658.2"/>
    <property type="gene ID" value="ENSATEG00000023175.2"/>
</dbReference>
<dbReference type="PRINTS" id="PR00237">
    <property type="entry name" value="GPCRRHODOPSN"/>
</dbReference>
<proteinExistence type="inferred from homology"/>
<keyword evidence="4 13" id="KW-0812">Transmembrane</keyword>
<evidence type="ECO:0000256" key="5">
    <source>
        <dbReference type="ARBA" id="ARBA00022725"/>
    </source>
</evidence>
<feature type="transmembrane region" description="Helical" evidence="14">
    <location>
        <begin position="198"/>
        <end position="218"/>
    </location>
</feature>
<evidence type="ECO:0000259" key="15">
    <source>
        <dbReference type="PROSITE" id="PS50262"/>
    </source>
</evidence>
<dbReference type="OrthoDB" id="6147321at2759"/>
<reference evidence="16" key="3">
    <citation type="submission" date="2025-09" db="UniProtKB">
        <authorList>
            <consortium name="Ensembl"/>
        </authorList>
    </citation>
    <scope>IDENTIFICATION</scope>
</reference>
<dbReference type="FunFam" id="1.20.1070.10:FF:000024">
    <property type="entry name" value="Olfactory receptor"/>
    <property type="match status" value="1"/>
</dbReference>
<keyword evidence="10 13" id="KW-0675">Receptor</keyword>
<evidence type="ECO:0000256" key="9">
    <source>
        <dbReference type="ARBA" id="ARBA00023157"/>
    </source>
</evidence>
<evidence type="ECO:0000313" key="17">
    <source>
        <dbReference type="Proteomes" id="UP000265040"/>
    </source>
</evidence>
<reference evidence="16" key="2">
    <citation type="submission" date="2025-08" db="UniProtKB">
        <authorList>
            <consortium name="Ensembl"/>
        </authorList>
    </citation>
    <scope>IDENTIFICATION</scope>
</reference>
<protein>
    <recommendedName>
        <fullName evidence="14">Olfactory receptor</fullName>
    </recommendedName>
</protein>
<feature type="domain" description="G-protein coupled receptors family 1 profile" evidence="15">
    <location>
        <begin position="39"/>
        <end position="291"/>
    </location>
</feature>
<evidence type="ECO:0000256" key="10">
    <source>
        <dbReference type="ARBA" id="ARBA00023170"/>
    </source>
</evidence>
<dbReference type="GO" id="GO:0005886">
    <property type="term" value="C:plasma membrane"/>
    <property type="evidence" value="ECO:0007669"/>
    <property type="project" value="UniProtKB-SubCell"/>
</dbReference>
<feature type="transmembrane region" description="Helical" evidence="14">
    <location>
        <begin position="58"/>
        <end position="84"/>
    </location>
</feature>
<evidence type="ECO:0000256" key="4">
    <source>
        <dbReference type="ARBA" id="ARBA00022692"/>
    </source>
</evidence>
<gene>
    <name evidence="16" type="primary">TAAR1</name>
</gene>
<comment type="similarity">
    <text evidence="13">Belongs to the G-protein coupled receptor 1 family.</text>
</comment>
<dbReference type="PROSITE" id="PS50262">
    <property type="entry name" value="G_PROTEIN_RECEP_F1_2"/>
    <property type="match status" value="1"/>
</dbReference>
<comment type="subcellular location">
    <subcellularLocation>
        <location evidence="1 14">Cell membrane</location>
        <topology evidence="1 14">Multi-pass membrane protein</topology>
    </subcellularLocation>
</comment>
<dbReference type="GO" id="GO:0004930">
    <property type="term" value="F:G protein-coupled receptor activity"/>
    <property type="evidence" value="ECO:0007669"/>
    <property type="project" value="UniProtKB-KW"/>
</dbReference>
<keyword evidence="2 14" id="KW-1003">Cell membrane</keyword>
<dbReference type="InterPro" id="IPR000276">
    <property type="entry name" value="GPCR_Rhodpsn"/>
</dbReference>
<dbReference type="Gene3D" id="1.20.1070.10">
    <property type="entry name" value="Rhodopsin 7-helix transmembrane proteins"/>
    <property type="match status" value="1"/>
</dbReference>
<dbReference type="PANTHER" id="PTHR26451:SF885">
    <property type="entry name" value="OLFACTORY RECEPTOR"/>
    <property type="match status" value="1"/>
</dbReference>
<evidence type="ECO:0000313" key="16">
    <source>
        <dbReference type="Ensembl" id="ENSATEP00000033658.2"/>
    </source>
</evidence>
<dbReference type="GeneTree" id="ENSGT00950000183048"/>
<evidence type="ECO:0000256" key="8">
    <source>
        <dbReference type="ARBA" id="ARBA00023136"/>
    </source>
</evidence>
<feature type="transmembrane region" description="Helical" evidence="14">
    <location>
        <begin position="90"/>
        <end position="110"/>
    </location>
</feature>
<evidence type="ECO:0000256" key="7">
    <source>
        <dbReference type="ARBA" id="ARBA00023040"/>
    </source>
</evidence>
<keyword evidence="9" id="KW-1015">Disulfide bond</keyword>
<evidence type="ECO:0000256" key="11">
    <source>
        <dbReference type="ARBA" id="ARBA00023180"/>
    </source>
</evidence>
<keyword evidence="12 13" id="KW-0807">Transducer</keyword>
<evidence type="ECO:0000256" key="1">
    <source>
        <dbReference type="ARBA" id="ARBA00004651"/>
    </source>
</evidence>
<sequence length="321" mass="37065">MENSTEVVSFVLAMYGDTGHLKYLYFMLALILYVSVISANTVLIVVIYLDQNLHEPMYLFLCSLFVNEIYGSTAILPCLMSQILSKTHEISLFFCFMQIFNIQTFVSVEFRTLTVMAYDRYTCICKPLHYNNIMTKRKAQIFILIIWIVSFVEIGVLLSFTVRLKFCGTVINKVSCGNHLVVALSCSSNIILSYLNDVVSGLIFGIAAPLCFISFTYAKILSVCLKASKETRMKAFDTCTPHLVSIMSLVFSCFYNLITPRFDMTFVPHLLRIILSIYVFLIQPILNPMIYGLKLTKIRQAFKKFWWHKTWEHDYNMNYSF</sequence>
<dbReference type="InParanoid" id="A0A3Q1JRJ6"/>
<dbReference type="InterPro" id="IPR000725">
    <property type="entry name" value="Olfact_rcpt"/>
</dbReference>
<dbReference type="PRINTS" id="PR00245">
    <property type="entry name" value="OLFACTORYR"/>
</dbReference>
<accession>A0A3Q1JRJ6</accession>
<dbReference type="GO" id="GO:0005549">
    <property type="term" value="F:odorant binding"/>
    <property type="evidence" value="ECO:0007669"/>
    <property type="project" value="TreeGrafter"/>
</dbReference>
<name>A0A3Q1JRJ6_ANATE</name>
<dbReference type="Pfam" id="PF13853">
    <property type="entry name" value="7tm_4"/>
    <property type="match status" value="1"/>
</dbReference>
<keyword evidence="3 14" id="KW-0716">Sensory transduction</keyword>
<dbReference type="Proteomes" id="UP000265040">
    <property type="component" value="Chromosome 21"/>
</dbReference>
<feature type="transmembrane region" description="Helical" evidence="14">
    <location>
        <begin position="270"/>
        <end position="293"/>
    </location>
</feature>
<dbReference type="AlphaFoldDB" id="A0A3Q1JRJ6"/>
<dbReference type="PROSITE" id="PS00237">
    <property type="entry name" value="G_PROTEIN_RECEP_F1_1"/>
    <property type="match status" value="1"/>
</dbReference>
<reference evidence="16" key="1">
    <citation type="submission" date="2021-04" db="EMBL/GenBank/DDBJ databases">
        <authorList>
            <consortium name="Wellcome Sanger Institute Data Sharing"/>
        </authorList>
    </citation>
    <scope>NUCLEOTIDE SEQUENCE [LARGE SCALE GENOMIC DNA]</scope>
</reference>
<keyword evidence="5 14" id="KW-0552">Olfaction</keyword>